<name>E1LCN0_9FIRM</name>
<proteinExistence type="predicted"/>
<organism evidence="2 3">
    <name type="scientific">Veillonella atypica ACS-134-V-Col7a</name>
    <dbReference type="NCBI Taxonomy" id="866778"/>
    <lineage>
        <taxon>Bacteria</taxon>
        <taxon>Bacillati</taxon>
        <taxon>Bacillota</taxon>
        <taxon>Negativicutes</taxon>
        <taxon>Veillonellales</taxon>
        <taxon>Veillonellaceae</taxon>
        <taxon>Veillonella</taxon>
    </lineage>
</organism>
<dbReference type="AlphaFoldDB" id="E1LCN0"/>
<comment type="caution">
    <text evidence="2">The sequence shown here is derived from an EMBL/GenBank/DDBJ whole genome shotgun (WGS) entry which is preliminary data.</text>
</comment>
<dbReference type="EMBL" id="AEDS01000049">
    <property type="protein sequence ID" value="EFL57587.1"/>
    <property type="molecule type" value="Genomic_DNA"/>
</dbReference>
<protein>
    <submittedName>
        <fullName evidence="2">Uncharacterized protein</fullName>
    </submittedName>
</protein>
<keyword evidence="1" id="KW-0812">Transmembrane</keyword>
<dbReference type="Proteomes" id="UP000005942">
    <property type="component" value="Unassembled WGS sequence"/>
</dbReference>
<reference evidence="2 3" key="1">
    <citation type="submission" date="2010-08" db="EMBL/GenBank/DDBJ databases">
        <authorList>
            <person name="Durkin A.S."/>
            <person name="Madupu R."/>
            <person name="Torralba M."/>
            <person name="Gillis M."/>
            <person name="Methe B."/>
            <person name="Sutton G."/>
            <person name="Nelson K.E."/>
        </authorList>
    </citation>
    <scope>NUCLEOTIDE SEQUENCE [LARGE SCALE GENOMIC DNA]</scope>
    <source>
        <strain evidence="2 3">ACS-134-V-Col7a</strain>
    </source>
</reference>
<evidence type="ECO:0000313" key="3">
    <source>
        <dbReference type="Proteomes" id="UP000005942"/>
    </source>
</evidence>
<accession>E1LCN0</accession>
<feature type="transmembrane region" description="Helical" evidence="1">
    <location>
        <begin position="163"/>
        <end position="184"/>
    </location>
</feature>
<gene>
    <name evidence="2" type="ORF">HMPREF9684_1817</name>
</gene>
<dbReference type="RefSeq" id="WP_005380788.1">
    <property type="nucleotide sequence ID" value="NZ_AEDS01000049.1"/>
</dbReference>
<feature type="transmembrane region" description="Helical" evidence="1">
    <location>
        <begin position="135"/>
        <end position="157"/>
    </location>
</feature>
<evidence type="ECO:0000313" key="2">
    <source>
        <dbReference type="EMBL" id="EFL57587.1"/>
    </source>
</evidence>
<keyword evidence="1" id="KW-1133">Transmembrane helix</keyword>
<evidence type="ECO:0000256" key="1">
    <source>
        <dbReference type="SAM" id="Phobius"/>
    </source>
</evidence>
<keyword evidence="1" id="KW-0472">Membrane</keyword>
<sequence length="189" mass="20866">MAITNAFNKAITEVNIRQIRIMLKDSLLVDPTLVRFNEMEKVASNVPGLYDKHDGRPFKSHSSEWNDCYMDTLMVQVVGNFSHERVEHLKDVVRTLRPVCNSKPCMNNKNITNSTSKKELSYKEQKLKDQLSGKYEYAVGIGGGALGGSIIGYTIASVYTLPILGYVIGGAVIGGAVGGTVVYFKNEKE</sequence>